<evidence type="ECO:0000313" key="2">
    <source>
        <dbReference type="EMBL" id="KAK4822266.1"/>
    </source>
</evidence>
<organism evidence="2 3">
    <name type="scientific">Mycteria americana</name>
    <name type="common">Wood stork</name>
    <dbReference type="NCBI Taxonomy" id="33587"/>
    <lineage>
        <taxon>Eukaryota</taxon>
        <taxon>Metazoa</taxon>
        <taxon>Chordata</taxon>
        <taxon>Craniata</taxon>
        <taxon>Vertebrata</taxon>
        <taxon>Euteleostomi</taxon>
        <taxon>Archelosauria</taxon>
        <taxon>Archosauria</taxon>
        <taxon>Dinosauria</taxon>
        <taxon>Saurischia</taxon>
        <taxon>Theropoda</taxon>
        <taxon>Coelurosauria</taxon>
        <taxon>Aves</taxon>
        <taxon>Neognathae</taxon>
        <taxon>Neoaves</taxon>
        <taxon>Aequornithes</taxon>
        <taxon>Ciconiiformes</taxon>
        <taxon>Ciconiidae</taxon>
        <taxon>Mycteria</taxon>
    </lineage>
</organism>
<keyword evidence="1" id="KW-0472">Membrane</keyword>
<feature type="transmembrane region" description="Helical" evidence="1">
    <location>
        <begin position="160"/>
        <end position="180"/>
    </location>
</feature>
<protein>
    <submittedName>
        <fullName evidence="2">Uncharacterized protein</fullName>
    </submittedName>
</protein>
<reference evidence="2 3" key="1">
    <citation type="journal article" date="2023" name="J. Hered.">
        <title>Chromosome-level genome of the wood stork (Mycteria americana) provides insight into avian chromosome evolution.</title>
        <authorList>
            <person name="Flamio R. Jr."/>
            <person name="Ramstad K.M."/>
        </authorList>
    </citation>
    <scope>NUCLEOTIDE SEQUENCE [LARGE SCALE GENOMIC DNA]</scope>
    <source>
        <strain evidence="2">JAX WOST 10</strain>
    </source>
</reference>
<proteinExistence type="predicted"/>
<sequence length="262" mass="28511">MPPNARTPKSFSAGLLSIPSSPKPVLIPGVALTHVQDLALGLVEPHEVHMGPLLELVQVPLDGILSLRHEEYLEHVPGKLEHVQRKAIKTEKGLTRERHDEGVGFVQSGEEKEPTTAFTYKVRGADLESVLEGQIRVDKGRQGEDEGILKPRKEHGESPVFILALVVFISLLPPPCLLPVTATKMRLSSISISLVLGSPELGQYSRCGLASAERREAVEASKLGNHSQMYEGQGLIPLLKQVEGWVRRVKKPEHSLPAGGGL</sequence>
<evidence type="ECO:0000256" key="1">
    <source>
        <dbReference type="SAM" id="Phobius"/>
    </source>
</evidence>
<name>A0AAN7NCL5_MYCAM</name>
<dbReference type="Proteomes" id="UP001333110">
    <property type="component" value="Unassembled WGS sequence"/>
</dbReference>
<keyword evidence="1" id="KW-0812">Transmembrane</keyword>
<dbReference type="EMBL" id="JAUNZN010000004">
    <property type="protein sequence ID" value="KAK4822266.1"/>
    <property type="molecule type" value="Genomic_DNA"/>
</dbReference>
<evidence type="ECO:0000313" key="3">
    <source>
        <dbReference type="Proteomes" id="UP001333110"/>
    </source>
</evidence>
<keyword evidence="3" id="KW-1185">Reference proteome</keyword>
<gene>
    <name evidence="2" type="ORF">QYF61_012105</name>
</gene>
<comment type="caution">
    <text evidence="2">The sequence shown here is derived from an EMBL/GenBank/DDBJ whole genome shotgun (WGS) entry which is preliminary data.</text>
</comment>
<accession>A0AAN7NCL5</accession>
<keyword evidence="1" id="KW-1133">Transmembrane helix</keyword>
<dbReference type="AlphaFoldDB" id="A0AAN7NCL5"/>